<dbReference type="InterPro" id="IPR008948">
    <property type="entry name" value="L-Aspartase-like"/>
</dbReference>
<dbReference type="Gene3D" id="1.20.200.10">
    <property type="entry name" value="Fumarase/aspartase (Central domain)"/>
    <property type="match status" value="1"/>
</dbReference>
<evidence type="ECO:0000256" key="12">
    <source>
        <dbReference type="RuleBase" id="RU361172"/>
    </source>
</evidence>
<dbReference type="UniPathway" id="UPA00074">
    <property type="reaction ID" value="UER00132"/>
</dbReference>
<dbReference type="InterPro" id="IPR020557">
    <property type="entry name" value="Fumarate_lyase_CS"/>
</dbReference>
<dbReference type="Pfam" id="PF10397">
    <property type="entry name" value="ADSL_C"/>
    <property type="match status" value="1"/>
</dbReference>
<evidence type="ECO:0000256" key="7">
    <source>
        <dbReference type="ARBA" id="ARBA00023239"/>
    </source>
</evidence>
<dbReference type="InterPro" id="IPR019468">
    <property type="entry name" value="AdenyloSucc_lyase_C"/>
</dbReference>
<dbReference type="Pfam" id="PF00206">
    <property type="entry name" value="Lyase_1"/>
    <property type="match status" value="1"/>
</dbReference>
<dbReference type="CDD" id="cd01360">
    <property type="entry name" value="Adenylsuccinate_lyase_1"/>
    <property type="match status" value="1"/>
</dbReference>
<dbReference type="InterPro" id="IPR022761">
    <property type="entry name" value="Fumarate_lyase_N"/>
</dbReference>
<comment type="catalytic activity">
    <reaction evidence="10">
        <text>N(6)-(1,2-dicarboxyethyl)-AMP = fumarate + AMP</text>
        <dbReference type="Rhea" id="RHEA:16853"/>
        <dbReference type="ChEBI" id="CHEBI:29806"/>
        <dbReference type="ChEBI" id="CHEBI:57567"/>
        <dbReference type="ChEBI" id="CHEBI:456215"/>
        <dbReference type="EC" id="4.3.2.2"/>
    </reaction>
    <physiologicalReaction direction="left-to-right" evidence="10">
        <dbReference type="Rhea" id="RHEA:16854"/>
    </physiologicalReaction>
</comment>
<dbReference type="EC" id="4.3.2.2" evidence="4 11"/>
<dbReference type="GO" id="GO:0006189">
    <property type="term" value="P:'de novo' IMP biosynthetic process"/>
    <property type="evidence" value="ECO:0007669"/>
    <property type="project" value="UniProtKB-UniPathway"/>
</dbReference>
<dbReference type="Gene3D" id="1.10.40.30">
    <property type="entry name" value="Fumarase/aspartase (C-terminal domain)"/>
    <property type="match status" value="1"/>
</dbReference>
<protein>
    <recommendedName>
        <fullName evidence="5 11">Adenylosuccinate lyase</fullName>
        <shortName evidence="12">ASL</shortName>
        <ecNumber evidence="4 11">4.3.2.2</ecNumber>
    </recommendedName>
    <alternativeName>
        <fullName evidence="9 12">Adenylosuccinase</fullName>
    </alternativeName>
</protein>
<dbReference type="GO" id="GO:0004018">
    <property type="term" value="F:N6-(1,2-dicarboxyethyl)AMP AMP-lyase (fumarate-forming) activity"/>
    <property type="evidence" value="ECO:0007669"/>
    <property type="project" value="UniProtKB-UniRule"/>
</dbReference>
<evidence type="ECO:0000256" key="6">
    <source>
        <dbReference type="ARBA" id="ARBA00022755"/>
    </source>
</evidence>
<name>A0A399FXV0_UNCN2</name>
<dbReference type="PRINTS" id="PR00149">
    <property type="entry name" value="FUMRATELYASE"/>
</dbReference>
<evidence type="ECO:0000259" key="13">
    <source>
        <dbReference type="SMART" id="SM00998"/>
    </source>
</evidence>
<dbReference type="Gene3D" id="1.10.275.10">
    <property type="entry name" value="Fumarase/aspartase (N-terminal domain)"/>
    <property type="match status" value="1"/>
</dbReference>
<evidence type="ECO:0000256" key="8">
    <source>
        <dbReference type="ARBA" id="ARBA00024477"/>
    </source>
</evidence>
<proteinExistence type="inferred from homology"/>
<keyword evidence="7 12" id="KW-0456">Lyase</keyword>
<dbReference type="GO" id="GO:0070626">
    <property type="term" value="F:(S)-2-(5-amino-1-(5-phospho-D-ribosyl)imidazole-4-carboxamido) succinate lyase (fumarate-forming) activity"/>
    <property type="evidence" value="ECO:0007669"/>
    <property type="project" value="TreeGrafter"/>
</dbReference>
<comment type="caution">
    <text evidence="14">The sequence shown here is derived from an EMBL/GenBank/DDBJ whole genome shotgun (WGS) entry which is preliminary data.</text>
</comment>
<evidence type="ECO:0000256" key="2">
    <source>
        <dbReference type="ARBA" id="ARBA00004734"/>
    </source>
</evidence>
<feature type="domain" description="Adenylosuccinate lyase C-terminal" evidence="13">
    <location>
        <begin position="349"/>
        <end position="429"/>
    </location>
</feature>
<dbReference type="GO" id="GO:0005829">
    <property type="term" value="C:cytosol"/>
    <property type="evidence" value="ECO:0007669"/>
    <property type="project" value="TreeGrafter"/>
</dbReference>
<evidence type="ECO:0000313" key="14">
    <source>
        <dbReference type="EMBL" id="RII00259.1"/>
    </source>
</evidence>
<evidence type="ECO:0000256" key="11">
    <source>
        <dbReference type="NCBIfam" id="TIGR00928"/>
    </source>
</evidence>
<dbReference type="PROSITE" id="PS00163">
    <property type="entry name" value="FUMARATE_LYASES"/>
    <property type="match status" value="1"/>
</dbReference>
<dbReference type="GO" id="GO:0044208">
    <property type="term" value="P:'de novo' AMP biosynthetic process"/>
    <property type="evidence" value="ECO:0007669"/>
    <property type="project" value="UniProtKB-UniPathway"/>
</dbReference>
<dbReference type="PANTHER" id="PTHR43172">
    <property type="entry name" value="ADENYLOSUCCINATE LYASE"/>
    <property type="match status" value="1"/>
</dbReference>
<evidence type="ECO:0000256" key="9">
    <source>
        <dbReference type="ARBA" id="ARBA00030717"/>
    </source>
</evidence>
<sequence length="431" mass="49077">MIKRYTLPEMGSIWSDENKFRTMLEVEVLICEALAEFGEIPARAAVKIRKKADFDFKRIAEIEQETRHDVIAFLMAVGEKVGKESRYIHLGITSYDIVDTSLSLRMKEAADIILKDLKKLSSVLRKKAREYENTVMAGRSHGIHAEPITFGLKLAIWLVETERNFKRMQAAKDAISVGKISGAVGTYANIDPRAEIYVCQKLGLTPASISSQILPRDSHAQYLLTLSLIASSLEKFSLEIRNLSRTEIMEVEEYFSPGQKGSSAMPHKRNPIISEQIGGLARIIRNNAQVALENVPLWHERDLTHSSVERIIIPDSCILTNYILNKFTNVMKNLIIYPENMMKNLKKTKGLIFSEAVLLKLIKKGLSREDAYVMVQRASFLSKKEGREFKDVLLQNKEVMSHLNKDEVKECLDLKQNLRHINKIFSRLEIS</sequence>
<evidence type="ECO:0000313" key="15">
    <source>
        <dbReference type="Proteomes" id="UP000266287"/>
    </source>
</evidence>
<comment type="catalytic activity">
    <reaction evidence="8">
        <text>(2S)-2-[5-amino-1-(5-phospho-beta-D-ribosyl)imidazole-4-carboxamido]succinate = 5-amino-1-(5-phospho-beta-D-ribosyl)imidazole-4-carboxamide + fumarate</text>
        <dbReference type="Rhea" id="RHEA:23920"/>
        <dbReference type="ChEBI" id="CHEBI:29806"/>
        <dbReference type="ChEBI" id="CHEBI:58443"/>
        <dbReference type="ChEBI" id="CHEBI:58475"/>
        <dbReference type="EC" id="4.3.2.2"/>
    </reaction>
    <physiologicalReaction direction="left-to-right" evidence="8">
        <dbReference type="Rhea" id="RHEA:23921"/>
    </physiologicalReaction>
</comment>
<reference evidence="14 15" key="1">
    <citation type="submission" date="2018-08" db="EMBL/GenBank/DDBJ databases">
        <title>Draft genome of candidate division NPL-UPA2 bacterium Unc8 that adapted to ultra-basic serpentinizing groundwater.</title>
        <authorList>
            <person name="Ishii S."/>
            <person name="Suzuki S."/>
            <person name="Nealson K.H."/>
        </authorList>
    </citation>
    <scope>NUCLEOTIDE SEQUENCE [LARGE SCALE GENOMIC DNA]</scope>
    <source>
        <strain evidence="14">Unc8</strain>
    </source>
</reference>
<dbReference type="SMART" id="SM00998">
    <property type="entry name" value="ADSL_C"/>
    <property type="match status" value="1"/>
</dbReference>
<dbReference type="FunFam" id="1.10.40.30:FF:000007">
    <property type="entry name" value="Adenylosuccinate lyase"/>
    <property type="match status" value="1"/>
</dbReference>
<evidence type="ECO:0000256" key="10">
    <source>
        <dbReference type="ARBA" id="ARBA00049115"/>
    </source>
</evidence>
<evidence type="ECO:0000256" key="4">
    <source>
        <dbReference type="ARBA" id="ARBA00012339"/>
    </source>
</evidence>
<dbReference type="InterPro" id="IPR004769">
    <property type="entry name" value="Pur_lyase"/>
</dbReference>
<dbReference type="UniPathway" id="UPA00075">
    <property type="reaction ID" value="UER00336"/>
</dbReference>
<keyword evidence="6 12" id="KW-0658">Purine biosynthesis</keyword>
<dbReference type="EMBL" id="NDHY01000005">
    <property type="protein sequence ID" value="RII00259.1"/>
    <property type="molecule type" value="Genomic_DNA"/>
</dbReference>
<comment type="pathway">
    <text evidence="1 12">Purine metabolism; IMP biosynthesis via de novo pathway; 5-amino-1-(5-phospho-D-ribosyl)imidazole-4-carboxamide from 5-amino-1-(5-phospho-D-ribosyl)imidazole-4-carboxylate: step 2/2.</text>
</comment>
<dbReference type="FunFam" id="1.20.200.10:FF:000008">
    <property type="entry name" value="Adenylosuccinate lyase"/>
    <property type="match status" value="1"/>
</dbReference>
<dbReference type="PRINTS" id="PR00145">
    <property type="entry name" value="ARGSUCLYASE"/>
</dbReference>
<dbReference type="InterPro" id="IPR000362">
    <property type="entry name" value="Fumarate_lyase_fam"/>
</dbReference>
<evidence type="ECO:0000256" key="1">
    <source>
        <dbReference type="ARBA" id="ARBA00004706"/>
    </source>
</evidence>
<comment type="similarity">
    <text evidence="3 12">Belongs to the lyase 1 family. Adenylosuccinate lyase subfamily.</text>
</comment>
<organism evidence="14 15">
    <name type="scientific">candidate division NPL-UPA2 bacterium Unc8</name>
    <dbReference type="NCBI Taxonomy" id="1980939"/>
    <lineage>
        <taxon>Bacteria</taxon>
    </lineage>
</organism>
<evidence type="ECO:0000256" key="3">
    <source>
        <dbReference type="ARBA" id="ARBA00008273"/>
    </source>
</evidence>
<gene>
    <name evidence="14" type="ORF">B9J77_02945</name>
</gene>
<dbReference type="NCBIfam" id="TIGR00928">
    <property type="entry name" value="purB"/>
    <property type="match status" value="1"/>
</dbReference>
<dbReference type="InterPro" id="IPR024083">
    <property type="entry name" value="Fumarase/histidase_N"/>
</dbReference>
<dbReference type="Proteomes" id="UP000266287">
    <property type="component" value="Unassembled WGS sequence"/>
</dbReference>
<dbReference type="PANTHER" id="PTHR43172:SF1">
    <property type="entry name" value="ADENYLOSUCCINATE LYASE"/>
    <property type="match status" value="1"/>
</dbReference>
<accession>A0A399FXV0</accession>
<dbReference type="AlphaFoldDB" id="A0A399FXV0"/>
<dbReference type="SUPFAM" id="SSF48557">
    <property type="entry name" value="L-aspartase-like"/>
    <property type="match status" value="1"/>
</dbReference>
<evidence type="ECO:0000256" key="5">
    <source>
        <dbReference type="ARBA" id="ARBA00017058"/>
    </source>
</evidence>
<comment type="pathway">
    <text evidence="2 12">Purine metabolism; AMP biosynthesis via de novo pathway; AMP from IMP: step 2/2.</text>
</comment>